<accession>A0AB39U1J2</accession>
<organism evidence="1">
    <name type="scientific">Mycolicibacterium phage Anya</name>
    <dbReference type="NCBI Taxonomy" id="3240802"/>
    <lineage>
        <taxon>Viruses</taxon>
        <taxon>Duplodnaviria</taxon>
        <taxon>Heunggongvirae</taxon>
        <taxon>Uroviricota</taxon>
        <taxon>Caudoviricetes</taxon>
    </lineage>
</organism>
<name>A0AB39U1J2_9CAUD</name>
<reference evidence="1" key="1">
    <citation type="submission" date="2023-07" db="EMBL/GenBank/DDBJ databases">
        <title>Novel Phage-like Particles from Mycolicibacterium aichiense.</title>
        <authorList>
            <person name="Saha M.S."/>
            <person name="Roman A."/>
            <person name="Doherty M."/>
            <person name="Shijo M."/>
            <person name="Riddick Z."/>
        </authorList>
    </citation>
    <scope>NUCLEOTIDE SEQUENCE</scope>
</reference>
<protein>
    <recommendedName>
        <fullName evidence="2">HNH endonuclease</fullName>
    </recommendedName>
</protein>
<dbReference type="EMBL" id="OR387111">
    <property type="protein sequence ID" value="XDR06115.1"/>
    <property type="molecule type" value="Genomic_DNA"/>
</dbReference>
<proteinExistence type="predicted"/>
<evidence type="ECO:0008006" key="2">
    <source>
        <dbReference type="Google" id="ProtNLM"/>
    </source>
</evidence>
<evidence type="ECO:0000313" key="1">
    <source>
        <dbReference type="EMBL" id="XDR06115.1"/>
    </source>
</evidence>
<sequence length="138" mass="15644">MRVWTDKARQPACRPFLEIPRSVLMGADRGLLSSPPESRNAFWRFLFDLNHDVMRGGHVPAEQCPQGHQIRTAADRDKQGYCRQCRREKRASDSAAVMVVRALERAGARFRVDGKPLDPADFARELSEAYLAGELNFT</sequence>